<geneLocation type="plasmid" evidence="1 2">
    <name>unnamed2</name>
</geneLocation>
<dbReference type="AlphaFoldDB" id="A0A6C0PB80"/>
<evidence type="ECO:0000313" key="2">
    <source>
        <dbReference type="Proteomes" id="UP000479114"/>
    </source>
</evidence>
<organism evidence="1 2">
    <name type="scientific">Paenibacillus rhizovicinus</name>
    <dbReference type="NCBI Taxonomy" id="2704463"/>
    <lineage>
        <taxon>Bacteria</taxon>
        <taxon>Bacillati</taxon>
        <taxon>Bacillota</taxon>
        <taxon>Bacilli</taxon>
        <taxon>Bacillales</taxon>
        <taxon>Paenibacillaceae</taxon>
        <taxon>Paenibacillus</taxon>
    </lineage>
</organism>
<protein>
    <submittedName>
        <fullName evidence="1">Uncharacterized protein</fullName>
    </submittedName>
</protein>
<sequence>MNPQKILQMDPGSLMDELITSIVHQVDNEIPHKSWSTDDLAALQLREYISDIGCSVSCTRFGGAPIAIQEHCSIQDDENESWSVETASPSMAESMSRAFLLFHNKFYGTHMNSSFEKKMSEAKRRPAKIYSFRKETQGTE</sequence>
<dbReference type="Proteomes" id="UP000479114">
    <property type="component" value="Plasmid unnamed2"/>
</dbReference>
<dbReference type="EMBL" id="CP048288">
    <property type="protein sequence ID" value="QHW35696.1"/>
    <property type="molecule type" value="Genomic_DNA"/>
</dbReference>
<accession>A0A6C0PB80</accession>
<evidence type="ECO:0000313" key="1">
    <source>
        <dbReference type="EMBL" id="QHW35696.1"/>
    </source>
</evidence>
<gene>
    <name evidence="1" type="ORF">GZH47_32915</name>
</gene>
<keyword evidence="2" id="KW-1185">Reference proteome</keyword>
<reference evidence="1 2" key="1">
    <citation type="submission" date="2020-02" db="EMBL/GenBank/DDBJ databases">
        <title>Paenibacillus sp. nov., isolated from rhizosphere soil of tomato.</title>
        <authorList>
            <person name="Weon H.-Y."/>
            <person name="Lee S.A."/>
        </authorList>
    </citation>
    <scope>NUCLEOTIDE SEQUENCE [LARGE SCALE GENOMIC DNA]</scope>
    <source>
        <strain evidence="1 2">14171R-81</strain>
        <plasmid evidence="1 2">unnamed2</plasmid>
    </source>
</reference>
<dbReference type="KEGG" id="prz:GZH47_32915"/>
<name>A0A6C0PB80_9BACL</name>
<proteinExistence type="predicted"/>
<dbReference type="RefSeq" id="WP_162645830.1">
    <property type="nucleotide sequence ID" value="NZ_CP048288.1"/>
</dbReference>
<keyword evidence="1" id="KW-0614">Plasmid</keyword>